<accession>A0A438XPE9</accession>
<sequence>MTYRNGKIDLKNERFSKNRSFKGIKKKIAKKYKIKNSPLTIYSLKTHSNSSLSINKKIFLGLGFVSALSAEDYKSSVYWLNSVNENNNNKSYYISPLRTWAGGNRNFTQNYNNSQLYIGTKNASAMPNNSSIWFGEKGYVGFITGVFKAKDIFITGAVGSGNEWKTGGGAILVFESSNELSANGAYFQNNRAGTQTSWINLISNNSVNLTNTDFGNQTPNGGFNAMGRKITYNGGIVNGGNFGFDNVDSNG</sequence>
<evidence type="ECO:0000313" key="3">
    <source>
        <dbReference type="Proteomes" id="UP000289022"/>
    </source>
</evidence>
<protein>
    <recommendedName>
        <fullName evidence="1">Vacuolating cytotoxin putative domain-containing protein</fullName>
    </recommendedName>
</protein>
<dbReference type="EMBL" id="RJGP01000208">
    <property type="protein sequence ID" value="RVZ39746.1"/>
    <property type="molecule type" value="Genomic_DNA"/>
</dbReference>
<dbReference type="Proteomes" id="UP000289022">
    <property type="component" value="Unassembled WGS sequence"/>
</dbReference>
<gene>
    <name evidence="2" type="ORF">EC518_05225</name>
</gene>
<evidence type="ECO:0000313" key="2">
    <source>
        <dbReference type="EMBL" id="RVZ39746.1"/>
    </source>
</evidence>
<name>A0A438XPE9_HELPX</name>
<proteinExistence type="predicted"/>
<feature type="non-terminal residue" evidence="2">
    <location>
        <position position="251"/>
    </location>
</feature>
<dbReference type="Pfam" id="PF03077">
    <property type="entry name" value="VacA2"/>
    <property type="match status" value="1"/>
</dbReference>
<dbReference type="AlphaFoldDB" id="A0A438XPE9"/>
<feature type="domain" description="Vacuolating cytotoxin putative" evidence="1">
    <location>
        <begin position="138"/>
        <end position="197"/>
    </location>
</feature>
<reference evidence="2 3" key="1">
    <citation type="submission" date="2018-11" db="EMBL/GenBank/DDBJ databases">
        <title>Genetic determinants and prediction of antibiotic resistance phenotypes in Helicobacter pylori.</title>
        <authorList>
            <person name="Wagner K."/>
        </authorList>
    </citation>
    <scope>NUCLEOTIDE SEQUENCE [LARGE SCALE GENOMIC DNA]</scope>
    <source>
        <strain evidence="2 3">ZH70</strain>
    </source>
</reference>
<dbReference type="InterPro" id="IPR004311">
    <property type="entry name" value="Vacuolating_cytotoxin_put"/>
</dbReference>
<comment type="caution">
    <text evidence="2">The sequence shown here is derived from an EMBL/GenBank/DDBJ whole genome shotgun (WGS) entry which is preliminary data.</text>
</comment>
<organism evidence="2 3">
    <name type="scientific">Helicobacter pylori</name>
    <name type="common">Campylobacter pylori</name>
    <dbReference type="NCBI Taxonomy" id="210"/>
    <lineage>
        <taxon>Bacteria</taxon>
        <taxon>Pseudomonadati</taxon>
        <taxon>Campylobacterota</taxon>
        <taxon>Epsilonproteobacteria</taxon>
        <taxon>Campylobacterales</taxon>
        <taxon>Helicobacteraceae</taxon>
        <taxon>Helicobacter</taxon>
    </lineage>
</organism>
<evidence type="ECO:0000259" key="1">
    <source>
        <dbReference type="Pfam" id="PF03077"/>
    </source>
</evidence>